<dbReference type="Proteomes" id="UP000639772">
    <property type="component" value="Chromosome 1"/>
</dbReference>
<dbReference type="AlphaFoldDB" id="A0A835RYP3"/>
<dbReference type="EMBL" id="JADCNM010000001">
    <property type="protein sequence ID" value="KAG0501035.1"/>
    <property type="molecule type" value="Genomic_DNA"/>
</dbReference>
<protein>
    <submittedName>
        <fullName evidence="1">Uncharacterized protein</fullName>
    </submittedName>
</protein>
<name>A0A835RYP3_VANPL</name>
<sequence length="80" mass="9260">MFNDLTIYLGTFSCSLLNFRYINGCLFTPTIQEKLVCEGQEATQYWNINGICKTDVIRRVQKHQALHSTGELRPQLPFFS</sequence>
<evidence type="ECO:0000313" key="1">
    <source>
        <dbReference type="EMBL" id="KAG0501035.1"/>
    </source>
</evidence>
<comment type="caution">
    <text evidence="1">The sequence shown here is derived from an EMBL/GenBank/DDBJ whole genome shotgun (WGS) entry which is preliminary data.</text>
</comment>
<accession>A0A835RYP3</accession>
<evidence type="ECO:0000313" key="2">
    <source>
        <dbReference type="Proteomes" id="UP000639772"/>
    </source>
</evidence>
<proteinExistence type="predicted"/>
<organism evidence="1 2">
    <name type="scientific">Vanilla planifolia</name>
    <name type="common">Vanilla</name>
    <dbReference type="NCBI Taxonomy" id="51239"/>
    <lineage>
        <taxon>Eukaryota</taxon>
        <taxon>Viridiplantae</taxon>
        <taxon>Streptophyta</taxon>
        <taxon>Embryophyta</taxon>
        <taxon>Tracheophyta</taxon>
        <taxon>Spermatophyta</taxon>
        <taxon>Magnoliopsida</taxon>
        <taxon>Liliopsida</taxon>
        <taxon>Asparagales</taxon>
        <taxon>Orchidaceae</taxon>
        <taxon>Vanilloideae</taxon>
        <taxon>Vanilleae</taxon>
        <taxon>Vanilla</taxon>
    </lineage>
</organism>
<reference evidence="1 2" key="1">
    <citation type="journal article" date="2020" name="Nat. Food">
        <title>A phased Vanilla planifolia genome enables genetic improvement of flavour and production.</title>
        <authorList>
            <person name="Hasing T."/>
            <person name="Tang H."/>
            <person name="Brym M."/>
            <person name="Khazi F."/>
            <person name="Huang T."/>
            <person name="Chambers A.H."/>
        </authorList>
    </citation>
    <scope>NUCLEOTIDE SEQUENCE [LARGE SCALE GENOMIC DNA]</scope>
    <source>
        <tissue evidence="1">Leaf</tissue>
    </source>
</reference>
<gene>
    <name evidence="1" type="ORF">HPP92_001107</name>
</gene>